<sequence>MGSEHYRLKSFLALLVPSKPKPYPRKKLELDRNINAINDLFHKPFLLLKETGVSFLPNETLPEDKPKVTSVTWDTRGEPHNIKPRDFNIPMPNSFPNHANREWLNNTSLVPPFDSIRPGRSIRHDKLIKKGVFAHQIIMPRLPIILYDVVKLSSTTVQSSLKSVPKPNTTSVALKNSFYSLFDEDASAWGDEATWNNAKQVLEVINESDIKETLLIFIKYVRCSLGIGIGLQMRTYVIKNLMVHKHFVRDWPWCLLGDFNSALYLVDKAVGVSSIDISMREFNECVDDIVVLDVQSSGLHFTWNQKQRGKDGVLKKIDCIMANFYFNDIFVGVHANFKPYQISDHAPLVLCAPTNANKNPKPFKFFNILTSHDRFRRVVADIWSICVSGFAMFKVTQKLKHLKKPFRKLLYEKGNLHANVTCPRNELDRVQLALDVDPFNSSLKEEKAIFIDAFNESRIIRNRIDVVTNCVGLLFENERVAVVFVSHYEQFLGQAGTTQTFDAAELFLNRLDTQDALYMTRAITHQEKEALVSMGNDKAPGPDGYRAAFFKEDWDIIADDVTSAVLEFFINGRLLKELNHTIIDLIPKVRYPARVNDYRHISCCNVLFKCIRKRGLRQGDLLSPYLFTLVMEVLTLMLYRRVRNAEFTYHRYCSRLNLINLCFANNLFLFAHGDAQSTCVIKEALEEFKHASGLDCKELIEKVKARVQDWKNKSLSFAGRIQLIKSVIGSMHIYWASIFIIPNRVLLDLEQIMRDEGGLELRRLDCFNKALIVSHLWKLISMKDLLWDKWVHAYKLRGQSFWDVPIRGFATSYRMMGGLGLIIWDETGVVKPFSVSMVWEADRHRNVKVPWSDIVWFSLCIPRHACNLWLVFWQHLKTQDRICNWELSEDLSSMCSLCETQMDTHEHLFFECSFSQQVWNHMKTYTDIALDHVFSCIVTDLLPFANKRSSRSVISKLVVAACAYFIWKETNSRLFKKKKRLVKQVVDCIYVFV</sequence>
<accession>A0A699HXT6</accession>
<dbReference type="Gene3D" id="3.60.10.10">
    <property type="entry name" value="Endonuclease/exonuclease/phosphatase"/>
    <property type="match status" value="1"/>
</dbReference>
<protein>
    <recommendedName>
        <fullName evidence="1">Reverse transcriptase zinc-binding domain-containing protein</fullName>
    </recommendedName>
</protein>
<evidence type="ECO:0000259" key="1">
    <source>
        <dbReference type="Pfam" id="PF13966"/>
    </source>
</evidence>
<comment type="caution">
    <text evidence="2">The sequence shown here is derived from an EMBL/GenBank/DDBJ whole genome shotgun (WGS) entry which is preliminary data.</text>
</comment>
<dbReference type="InterPro" id="IPR026960">
    <property type="entry name" value="RVT-Znf"/>
</dbReference>
<reference evidence="2" key="1">
    <citation type="journal article" date="2019" name="Sci. Rep.">
        <title>Draft genome of Tanacetum cinerariifolium, the natural source of mosquito coil.</title>
        <authorList>
            <person name="Yamashiro T."/>
            <person name="Shiraishi A."/>
            <person name="Satake H."/>
            <person name="Nakayama K."/>
        </authorList>
    </citation>
    <scope>NUCLEOTIDE SEQUENCE</scope>
</reference>
<feature type="domain" description="Reverse transcriptase zinc-binding" evidence="1">
    <location>
        <begin position="833"/>
        <end position="919"/>
    </location>
</feature>
<name>A0A699HXT6_TANCI</name>
<dbReference type="SUPFAM" id="SSF56219">
    <property type="entry name" value="DNase I-like"/>
    <property type="match status" value="1"/>
</dbReference>
<proteinExistence type="predicted"/>
<dbReference type="InterPro" id="IPR036691">
    <property type="entry name" value="Endo/exonu/phosph_ase_sf"/>
</dbReference>
<dbReference type="AlphaFoldDB" id="A0A699HXT6"/>
<evidence type="ECO:0000313" key="2">
    <source>
        <dbReference type="EMBL" id="GEY63836.1"/>
    </source>
</evidence>
<dbReference type="Pfam" id="PF13966">
    <property type="entry name" value="zf-RVT"/>
    <property type="match status" value="1"/>
</dbReference>
<dbReference type="PANTHER" id="PTHR33116">
    <property type="entry name" value="REVERSE TRANSCRIPTASE ZINC-BINDING DOMAIN-CONTAINING PROTEIN-RELATED-RELATED"/>
    <property type="match status" value="1"/>
</dbReference>
<dbReference type="PANTHER" id="PTHR33116:SF76">
    <property type="entry name" value="DUF4283 DOMAIN-CONTAINING PROTEIN"/>
    <property type="match status" value="1"/>
</dbReference>
<gene>
    <name evidence="2" type="ORF">Tci_435810</name>
</gene>
<dbReference type="EMBL" id="BKCJ010195868">
    <property type="protein sequence ID" value="GEY63836.1"/>
    <property type="molecule type" value="Genomic_DNA"/>
</dbReference>
<organism evidence="2">
    <name type="scientific">Tanacetum cinerariifolium</name>
    <name type="common">Dalmatian daisy</name>
    <name type="synonym">Chrysanthemum cinerariifolium</name>
    <dbReference type="NCBI Taxonomy" id="118510"/>
    <lineage>
        <taxon>Eukaryota</taxon>
        <taxon>Viridiplantae</taxon>
        <taxon>Streptophyta</taxon>
        <taxon>Embryophyta</taxon>
        <taxon>Tracheophyta</taxon>
        <taxon>Spermatophyta</taxon>
        <taxon>Magnoliopsida</taxon>
        <taxon>eudicotyledons</taxon>
        <taxon>Gunneridae</taxon>
        <taxon>Pentapetalae</taxon>
        <taxon>asterids</taxon>
        <taxon>campanulids</taxon>
        <taxon>Asterales</taxon>
        <taxon>Asteraceae</taxon>
        <taxon>Asteroideae</taxon>
        <taxon>Anthemideae</taxon>
        <taxon>Anthemidinae</taxon>
        <taxon>Tanacetum</taxon>
    </lineage>
</organism>